<proteinExistence type="predicted"/>
<evidence type="ECO:0000313" key="4">
    <source>
        <dbReference type="Proteomes" id="UP000187209"/>
    </source>
</evidence>
<evidence type="ECO:0000256" key="2">
    <source>
        <dbReference type="SAM" id="MobiDB-lite"/>
    </source>
</evidence>
<keyword evidence="1" id="KW-0175">Coiled coil</keyword>
<feature type="region of interest" description="Disordered" evidence="2">
    <location>
        <begin position="1"/>
        <end position="228"/>
    </location>
</feature>
<dbReference type="Proteomes" id="UP000187209">
    <property type="component" value="Unassembled WGS sequence"/>
</dbReference>
<evidence type="ECO:0000313" key="3">
    <source>
        <dbReference type="EMBL" id="OMJ93783.1"/>
    </source>
</evidence>
<feature type="compositionally biased region" description="Basic and acidic residues" evidence="2">
    <location>
        <begin position="600"/>
        <end position="657"/>
    </location>
</feature>
<feature type="compositionally biased region" description="Basic and acidic residues" evidence="2">
    <location>
        <begin position="140"/>
        <end position="155"/>
    </location>
</feature>
<dbReference type="OrthoDB" id="311596at2759"/>
<dbReference type="AlphaFoldDB" id="A0A1R2CXT1"/>
<feature type="compositionally biased region" description="Basic and acidic residues" evidence="2">
    <location>
        <begin position="914"/>
        <end position="936"/>
    </location>
</feature>
<reference evidence="3 4" key="1">
    <citation type="submission" date="2016-11" db="EMBL/GenBank/DDBJ databases">
        <title>The macronuclear genome of Stentor coeruleus: a giant cell with tiny introns.</title>
        <authorList>
            <person name="Slabodnick M."/>
            <person name="Ruby J.G."/>
            <person name="Reiff S.B."/>
            <person name="Swart E.C."/>
            <person name="Gosai S."/>
            <person name="Prabakaran S."/>
            <person name="Witkowska E."/>
            <person name="Larue G.E."/>
            <person name="Fisher S."/>
            <person name="Freeman R.M."/>
            <person name="Gunawardena J."/>
            <person name="Chu W."/>
            <person name="Stover N.A."/>
            <person name="Gregory B.D."/>
            <person name="Nowacki M."/>
            <person name="Derisi J."/>
            <person name="Roy S.W."/>
            <person name="Marshall W.F."/>
            <person name="Sood P."/>
        </authorList>
    </citation>
    <scope>NUCLEOTIDE SEQUENCE [LARGE SCALE GENOMIC DNA]</scope>
    <source>
        <strain evidence="3">WM001</strain>
    </source>
</reference>
<feature type="compositionally biased region" description="Basic and acidic residues" evidence="2">
    <location>
        <begin position="784"/>
        <end position="813"/>
    </location>
</feature>
<gene>
    <name evidence="3" type="ORF">SteCoe_3232</name>
</gene>
<feature type="compositionally biased region" description="Basic and acidic residues" evidence="2">
    <location>
        <begin position="710"/>
        <end position="719"/>
    </location>
</feature>
<feature type="region of interest" description="Disordered" evidence="2">
    <location>
        <begin position="495"/>
        <end position="522"/>
    </location>
</feature>
<evidence type="ECO:0000256" key="1">
    <source>
        <dbReference type="SAM" id="Coils"/>
    </source>
</evidence>
<feature type="region of interest" description="Disordered" evidence="2">
    <location>
        <begin position="914"/>
        <end position="953"/>
    </location>
</feature>
<accession>A0A1R2CXT1</accession>
<feature type="compositionally biased region" description="Basic and acidic residues" evidence="2">
    <location>
        <begin position="52"/>
        <end position="62"/>
    </location>
</feature>
<feature type="compositionally biased region" description="Basic and acidic residues" evidence="2">
    <location>
        <begin position="95"/>
        <end position="108"/>
    </location>
</feature>
<feature type="compositionally biased region" description="Basic and acidic residues" evidence="2">
    <location>
        <begin position="689"/>
        <end position="701"/>
    </location>
</feature>
<feature type="coiled-coil region" evidence="1">
    <location>
        <begin position="432"/>
        <end position="466"/>
    </location>
</feature>
<feature type="coiled-coil region" evidence="1">
    <location>
        <begin position="298"/>
        <end position="403"/>
    </location>
</feature>
<keyword evidence="4" id="KW-1185">Reference proteome</keyword>
<feature type="compositionally biased region" description="Acidic residues" evidence="2">
    <location>
        <begin position="79"/>
        <end position="94"/>
    </location>
</feature>
<protein>
    <submittedName>
        <fullName evidence="3">Uncharacterized protein</fullName>
    </submittedName>
</protein>
<feature type="compositionally biased region" description="Basic and acidic residues" evidence="2">
    <location>
        <begin position="827"/>
        <end position="856"/>
    </location>
</feature>
<comment type="caution">
    <text evidence="3">The sequence shown here is derived from an EMBL/GenBank/DDBJ whole genome shotgun (WGS) entry which is preliminary data.</text>
</comment>
<feature type="compositionally biased region" description="Basic and acidic residues" evidence="2">
    <location>
        <begin position="733"/>
        <end position="765"/>
    </location>
</feature>
<feature type="compositionally biased region" description="Acidic residues" evidence="2">
    <location>
        <begin position="1"/>
        <end position="24"/>
    </location>
</feature>
<name>A0A1R2CXT1_9CILI</name>
<dbReference type="EMBL" id="MPUH01000037">
    <property type="protein sequence ID" value="OMJ93783.1"/>
    <property type="molecule type" value="Genomic_DNA"/>
</dbReference>
<sequence>MDYENDYEEESHEPNYDSDFEDVEGSNNNMKGKTKNHKNPDKPISHVKKHSNAKEVTDEYPAKTKSKKHHSIRSKDKDDSEEMYDDSFSADDFEEGKKSDMPIKKPEPLSEFGTAKRKSDSEDDEYYEEKGKGKSMIKKLKNDKEIDKGKKKQDNYAKGTKSPILPPRVGGLNKMKTPREDRSVEKINRNSSSKERGMIKNSTQDKLKSKSDLPKKNRKQLEKENHQLRKDLQDLNEALNKYIESVALNKKKMKKVKRNSSDPKMINDQNTDKRLKIYESEYMKIKEKHERINNPSYILTLKEDIKNKEKKLSELEKTAKIMSKDQNSRGKNLENYDDKLLVEEKAQCQQLEDEFNKLDEQIKIMERNIEKEQNWYESNCSKEADLQNKLEKLKVSNENYQQEPVVDKKLASKYSNFVSALQNLEKIRTNTAAQMKVQENTLKNHKDALQKEIDLVNKQSQEKSTELNKIRRDLENVMEIAKANNMKGLVSMVNIPKRPSSESSSSPRLLNEKSGGSKKIIPSQKDLKIGKMMKNNSAISLKNINGDYQGKNIALNMQKSSDKPLKMKIFDGSVENKGSKDKIIKDAGLDKGKNNGNSVLEEKKDSKLKKEQKKGNALKELDEDNEKLKKSMEKSIKEDKKSKRLDAVEKEKKEEVKSIGLKNLEANNKIEAAKDKSPIKPSIFDELEKESKPSTMRKPEVQPKPSLFEDLDKNHKPETISKPSIFDELEQESEPKNNFKPIAKDKKPSIFDELEDKPNHDDNDKNQLGWKGPDKSKPYLFQELESKPSEDRGFKPIRSIKDDELSHNQETGHKNPTHKGFAPFNDNEGHKKPNDLDTNEHKIDPFNKIELPDPSKKRNRAHLSKKNDDKIAELAENASKNNGFGNILDSNEPEKVNFNVQSKLLPVNKNVLEKEEPKFANFDMKRSDTKKSETKNHPPKSKKVDLEEEDLLL</sequence>
<organism evidence="3 4">
    <name type="scientific">Stentor coeruleus</name>
    <dbReference type="NCBI Taxonomy" id="5963"/>
    <lineage>
        <taxon>Eukaryota</taxon>
        <taxon>Sar</taxon>
        <taxon>Alveolata</taxon>
        <taxon>Ciliophora</taxon>
        <taxon>Postciliodesmatophora</taxon>
        <taxon>Heterotrichea</taxon>
        <taxon>Heterotrichida</taxon>
        <taxon>Stentoridae</taxon>
        <taxon>Stentor</taxon>
    </lineage>
</organism>
<feature type="compositionally biased region" description="Basic and acidic residues" evidence="2">
    <location>
        <begin position="177"/>
        <end position="228"/>
    </location>
</feature>
<feature type="region of interest" description="Disordered" evidence="2">
    <location>
        <begin position="585"/>
        <end position="870"/>
    </location>
</feature>